<dbReference type="InterPro" id="IPR041516">
    <property type="entry name" value="LACTB2_WH"/>
</dbReference>
<dbReference type="Gene3D" id="1.10.10.10">
    <property type="entry name" value="Winged helix-like DNA-binding domain superfamily/Winged helix DNA-binding domain"/>
    <property type="match status" value="1"/>
</dbReference>
<dbReference type="AlphaFoldDB" id="A0AAW0YYK5"/>
<feature type="domain" description="Metallo-beta-lactamase" evidence="2">
    <location>
        <begin position="34"/>
        <end position="342"/>
    </location>
</feature>
<feature type="region of interest" description="Disordered" evidence="1">
    <location>
        <begin position="382"/>
        <end position="423"/>
    </location>
</feature>
<keyword evidence="4" id="KW-1185">Reference proteome</keyword>
<evidence type="ECO:0000259" key="2">
    <source>
        <dbReference type="SMART" id="SM00849"/>
    </source>
</evidence>
<feature type="compositionally biased region" description="Acidic residues" evidence="1">
    <location>
        <begin position="391"/>
        <end position="403"/>
    </location>
</feature>
<dbReference type="SUPFAM" id="SSF56281">
    <property type="entry name" value="Metallo-hydrolase/oxidoreductase"/>
    <property type="match status" value="1"/>
</dbReference>
<dbReference type="Gene3D" id="3.60.15.10">
    <property type="entry name" value="Ribonuclease Z/Hydroxyacylglutathione hydrolase-like"/>
    <property type="match status" value="2"/>
</dbReference>
<dbReference type="Pfam" id="PF17778">
    <property type="entry name" value="WHD_BLACT"/>
    <property type="match status" value="1"/>
</dbReference>
<reference evidence="3 4" key="1">
    <citation type="journal article" date="2024" name="bioRxiv">
        <title>Comparative genomics of Cryptococcus and Kwoniella reveals pathogenesis evolution and contrasting karyotype dynamics via intercentromeric recombination or chromosome fusion.</title>
        <authorList>
            <person name="Coelho M.A."/>
            <person name="David-Palma M."/>
            <person name="Shea T."/>
            <person name="Bowers K."/>
            <person name="McGinley-Smith S."/>
            <person name="Mohammad A.W."/>
            <person name="Gnirke A."/>
            <person name="Yurkov A.M."/>
            <person name="Nowrousian M."/>
            <person name="Sun S."/>
            <person name="Cuomo C.A."/>
            <person name="Heitman J."/>
        </authorList>
    </citation>
    <scope>NUCLEOTIDE SEQUENCE [LARGE SCALE GENOMIC DNA]</scope>
    <source>
        <strain evidence="3 4">CBS 13917</strain>
    </source>
</reference>
<sequence length="586" mass="66234">MVIGNTERLSDVVKLSAHVTRVLGQNPGMMTLQGTNSYLLQPPSNPHAPLILIDTSSPHTSRQYVDLLMLHLHHLGLESGVRETHFESEHAERSLRHLPEDKVDEVKSSMVKQRQEDPRADELGLVEYGPGSRWATPPLLSPKRSQAVAVNDSRKIPHIEHIILTHRHLDHVGALSTLLLELKKNGCPPPKLWKFPSPDEADLVASERERPTCDAELWKSLPPPQEGAFHPFSPLQPFHPIIPGLMISIIDPNYKHLLRYGKDGKAKWNEVPEIARVSVRCLRTPGHTNDSVSLVMMEGEKGVFTGDTVLGQGTTQFEDLQSYMTSLRTLLTLKPNVLYPAHGPHIPTARQAREHIEMYISHRQEREDQIVAILKRFSSSASMSEDMQYGSDDDGDDGDAVDEKDEKDSVIPPEGDSTIDEDDEKVKTKIVSSPLGRALIRLKKDIHRREEMENETRGPLMIDRHRPRPMPDFQDEKKALSTAMVIMSLDDSERVKEEVVPMSMICRLLYKSEEERLLFAASKGIKSHLVKLENEGKVRKDKVKWCKLVGNQVGGVEEMDGWRWIGDDIAKAERKEDKHRDELLPA</sequence>
<dbReference type="InterPro" id="IPR036866">
    <property type="entry name" value="RibonucZ/Hydroxyglut_hydro"/>
</dbReference>
<dbReference type="PANTHER" id="PTHR23131">
    <property type="entry name" value="ENDORIBONUCLEASE LACTB2"/>
    <property type="match status" value="1"/>
</dbReference>
<dbReference type="KEGG" id="kne:92180659"/>
<dbReference type="InterPro" id="IPR050662">
    <property type="entry name" value="Sec-metab_biosynth-thioest"/>
</dbReference>
<dbReference type="PANTHER" id="PTHR23131:SF0">
    <property type="entry name" value="ENDORIBONUCLEASE LACTB2"/>
    <property type="match status" value="1"/>
</dbReference>
<dbReference type="EMBL" id="JBCAWK010000006">
    <property type="protein sequence ID" value="KAK8854662.1"/>
    <property type="molecule type" value="Genomic_DNA"/>
</dbReference>
<evidence type="ECO:0000313" key="4">
    <source>
        <dbReference type="Proteomes" id="UP001388673"/>
    </source>
</evidence>
<dbReference type="RefSeq" id="XP_066802900.1">
    <property type="nucleotide sequence ID" value="XM_066946508.1"/>
</dbReference>
<proteinExistence type="predicted"/>
<name>A0AAW0YYK5_9TREE</name>
<dbReference type="Pfam" id="PF00753">
    <property type="entry name" value="Lactamase_B"/>
    <property type="match status" value="1"/>
</dbReference>
<protein>
    <recommendedName>
        <fullName evidence="2">Metallo-beta-lactamase domain-containing protein</fullName>
    </recommendedName>
</protein>
<dbReference type="InterPro" id="IPR001279">
    <property type="entry name" value="Metallo-B-lactamas"/>
</dbReference>
<dbReference type="InterPro" id="IPR036388">
    <property type="entry name" value="WH-like_DNA-bd_sf"/>
</dbReference>
<gene>
    <name evidence="3" type="ORF">IAR55_003401</name>
</gene>
<dbReference type="GeneID" id="92180659"/>
<organism evidence="3 4">
    <name type="scientific">Kwoniella newhampshirensis</name>
    <dbReference type="NCBI Taxonomy" id="1651941"/>
    <lineage>
        <taxon>Eukaryota</taxon>
        <taxon>Fungi</taxon>
        <taxon>Dikarya</taxon>
        <taxon>Basidiomycota</taxon>
        <taxon>Agaricomycotina</taxon>
        <taxon>Tremellomycetes</taxon>
        <taxon>Tremellales</taxon>
        <taxon>Cryptococcaceae</taxon>
        <taxon>Kwoniella</taxon>
    </lineage>
</organism>
<comment type="caution">
    <text evidence="3">The sequence shown here is derived from an EMBL/GenBank/DDBJ whole genome shotgun (WGS) entry which is preliminary data.</text>
</comment>
<dbReference type="GO" id="GO:0044550">
    <property type="term" value="P:secondary metabolite biosynthetic process"/>
    <property type="evidence" value="ECO:0007669"/>
    <property type="project" value="TreeGrafter"/>
</dbReference>
<evidence type="ECO:0000313" key="3">
    <source>
        <dbReference type="EMBL" id="KAK8854662.1"/>
    </source>
</evidence>
<dbReference type="SMART" id="SM00849">
    <property type="entry name" value="Lactamase_B"/>
    <property type="match status" value="1"/>
</dbReference>
<accession>A0AAW0YYK5</accession>
<evidence type="ECO:0000256" key="1">
    <source>
        <dbReference type="SAM" id="MobiDB-lite"/>
    </source>
</evidence>
<dbReference type="Proteomes" id="UP001388673">
    <property type="component" value="Unassembled WGS sequence"/>
</dbReference>